<dbReference type="PIRSF" id="PIRSF029172">
    <property type="entry name" value="UCP029172_ABC_sbc_YnjB"/>
    <property type="match status" value="1"/>
</dbReference>
<gene>
    <name evidence="2" type="ORF">CWI83_01900</name>
</gene>
<dbReference type="SUPFAM" id="SSF53850">
    <property type="entry name" value="Periplasmic binding protein-like II"/>
    <property type="match status" value="1"/>
</dbReference>
<dbReference type="Proteomes" id="UP000288279">
    <property type="component" value="Unassembled WGS sequence"/>
</dbReference>
<evidence type="ECO:0000313" key="3">
    <source>
        <dbReference type="Proteomes" id="UP000288279"/>
    </source>
</evidence>
<proteinExistence type="predicted"/>
<dbReference type="AlphaFoldDB" id="A0A432ZN37"/>
<comment type="caution">
    <text evidence="2">The sequence shown here is derived from an EMBL/GenBank/DDBJ whole genome shotgun (WGS) entry which is preliminary data.</text>
</comment>
<feature type="signal peptide" evidence="1">
    <location>
        <begin position="1"/>
        <end position="22"/>
    </location>
</feature>
<dbReference type="Pfam" id="PF01547">
    <property type="entry name" value="SBP_bac_1"/>
    <property type="match status" value="1"/>
</dbReference>
<dbReference type="InterPro" id="IPR006059">
    <property type="entry name" value="SBP"/>
</dbReference>
<keyword evidence="1" id="KW-0732">Signal</keyword>
<name>A0A432ZN37_9GAMM</name>
<dbReference type="PANTHER" id="PTHR42779">
    <property type="entry name" value="PROTEIN YNJB"/>
    <property type="match status" value="1"/>
</dbReference>
<dbReference type="InterPro" id="IPR027020">
    <property type="entry name" value="YnjB"/>
</dbReference>
<evidence type="ECO:0000313" key="2">
    <source>
        <dbReference type="EMBL" id="RUO79290.1"/>
    </source>
</evidence>
<dbReference type="PANTHER" id="PTHR42779:SF1">
    <property type="entry name" value="PROTEIN YNJB"/>
    <property type="match status" value="1"/>
</dbReference>
<evidence type="ECO:0000256" key="1">
    <source>
        <dbReference type="SAM" id="SignalP"/>
    </source>
</evidence>
<accession>A0A432ZN37</accession>
<reference evidence="2 3" key="1">
    <citation type="journal article" date="2011" name="Front. Microbiol.">
        <title>Genomic signatures of strain selection and enhancement in Bacillus atrophaeus var. globigii, a historical biowarfare simulant.</title>
        <authorList>
            <person name="Gibbons H.S."/>
            <person name="Broomall S.M."/>
            <person name="McNew L.A."/>
            <person name="Daligault H."/>
            <person name="Chapman C."/>
            <person name="Bruce D."/>
            <person name="Karavis M."/>
            <person name="Krepps M."/>
            <person name="McGregor P.A."/>
            <person name="Hong C."/>
            <person name="Park K.H."/>
            <person name="Akmal A."/>
            <person name="Feldman A."/>
            <person name="Lin J.S."/>
            <person name="Chang W.E."/>
            <person name="Higgs B.W."/>
            <person name="Demirev P."/>
            <person name="Lindquist J."/>
            <person name="Liem A."/>
            <person name="Fochler E."/>
            <person name="Read T.D."/>
            <person name="Tapia R."/>
            <person name="Johnson S."/>
            <person name="Bishop-Lilly K.A."/>
            <person name="Detter C."/>
            <person name="Han C."/>
            <person name="Sozhamannan S."/>
            <person name="Rosenzweig C.N."/>
            <person name="Skowronski E.W."/>
        </authorList>
    </citation>
    <scope>NUCLEOTIDE SEQUENCE [LARGE SCALE GENOMIC DNA]</scope>
    <source>
        <strain evidence="2 3">PIT1</strain>
    </source>
</reference>
<feature type="chain" id="PRO_5019065997" evidence="1">
    <location>
        <begin position="23"/>
        <end position="380"/>
    </location>
</feature>
<keyword evidence="3" id="KW-1185">Reference proteome</keyword>
<protein>
    <submittedName>
        <fullName evidence="2">ABC transporter substrate-binding protein</fullName>
    </submittedName>
</protein>
<dbReference type="EMBL" id="PIQG01000001">
    <property type="protein sequence ID" value="RUO79290.1"/>
    <property type="molecule type" value="Genomic_DNA"/>
</dbReference>
<dbReference type="Gene3D" id="3.40.190.10">
    <property type="entry name" value="Periplasmic binding protein-like II"/>
    <property type="match status" value="1"/>
</dbReference>
<dbReference type="RefSeq" id="WP_241969860.1">
    <property type="nucleotide sequence ID" value="NZ_PIQG01000001.1"/>
</dbReference>
<dbReference type="NCBIfam" id="NF008633">
    <property type="entry name" value="PRK11622.1"/>
    <property type="match status" value="1"/>
</dbReference>
<sequence>MRQWLLALSLLLSGWFCSIAYAAQDWQATLAEARGQTVYFHAWGGQQEVNDYLQWVAAELARQYDIRLVHVKVADIAESAQRLVNENQAEPSAVDLLWINGENFHFLKRQQQLLAELDKKVPNRSLLAPADEWQRDFGVATDGYELPWGVGQFQLLVREQVLNEVNVTTAELSPQQLLRYAKKHPGRISYPKPPEFHGSTWLKNLIWSLSAGDPRLLEAPTNAAEQALLPLLWGYLDELHPLLWRAGEEFPASQAQTLNMLANQQLDMALSFSPQQLSQLQQQGLMPRGITRAYLAGGAITNHHYLAISRRTAVPAAALVSLNFLLSPEAQQAKRDSAWADLSVLQQARTGANTELFPTAPELHVDWVERLEQTWLARYQ</sequence>
<organism evidence="2 3">
    <name type="scientific">Pseudidiomarina taiwanensis</name>
    <dbReference type="NCBI Taxonomy" id="337250"/>
    <lineage>
        <taxon>Bacteria</taxon>
        <taxon>Pseudomonadati</taxon>
        <taxon>Pseudomonadota</taxon>
        <taxon>Gammaproteobacteria</taxon>
        <taxon>Alteromonadales</taxon>
        <taxon>Idiomarinaceae</taxon>
        <taxon>Pseudidiomarina</taxon>
    </lineage>
</organism>